<name>A0A7H1NPW2_9PROT</name>
<gene>
    <name evidence="1" type="ORF">JGUZn3_05770</name>
</gene>
<dbReference type="AlphaFoldDB" id="A0A7H1NPW2"/>
<protein>
    <submittedName>
        <fullName evidence="1">Uncharacterized protein</fullName>
    </submittedName>
</protein>
<proteinExistence type="predicted"/>
<organism evidence="1 2">
    <name type="scientific">Entomobacter blattae</name>
    <dbReference type="NCBI Taxonomy" id="2762277"/>
    <lineage>
        <taxon>Bacteria</taxon>
        <taxon>Pseudomonadati</taxon>
        <taxon>Pseudomonadota</taxon>
        <taxon>Alphaproteobacteria</taxon>
        <taxon>Acetobacterales</taxon>
        <taxon>Acetobacteraceae</taxon>
        <taxon>Entomobacter</taxon>
    </lineage>
</organism>
<reference evidence="1 2" key="1">
    <citation type="submission" date="2020-08" db="EMBL/GenBank/DDBJ databases">
        <title>Complete genome sequence of Entomobacter blattae G55GP.</title>
        <authorList>
            <person name="Poehlein A."/>
            <person name="Guzman J."/>
            <person name="Daniel R."/>
            <person name="Vilcinskas A."/>
        </authorList>
    </citation>
    <scope>NUCLEOTIDE SEQUENCE [LARGE SCALE GENOMIC DNA]</scope>
    <source>
        <strain evidence="1 2">G55GP</strain>
    </source>
</reference>
<keyword evidence="2" id="KW-1185">Reference proteome</keyword>
<accession>A0A7H1NPW2</accession>
<sequence length="406" mass="46317">MTPEDARAHNRSHGFINRNISQAILKDIVQSDGTPPEYFSALNIGIDLNFLHHKYWEIKKTIPEMSNRNLPFYLMIKEKYKDFEWQKSVNGIITNYTYMGLKPSLLSLLMGRVPNKSDVDDPLDQLPNGFSAEIRKVFKEIGIVWPDKAGLLNFVTWIQKGISGESLTIVSPVCPDYETELTEESSSLANINQTILRATRHRFTFEGLGEGIGVTAAHLFKAIPRFHKLLKDRLGLNISYIVAPGDFEGFSEETCKRLHIDQTTFLSKIQAQTRAIKSKSPVPVESIPFTNLCGGRENWLSIWNEFLNRIIKGDLCNISSQDWVLKTAIARRDLYNRWYNCINQTNDFYVNLVIKQAAEYAAMGKIITSNDSINNPLILGADDHKMGRFYSLTLNIPVVYLKRIYD</sequence>
<dbReference type="EMBL" id="CP060244">
    <property type="protein sequence ID" value="QNT77822.1"/>
    <property type="molecule type" value="Genomic_DNA"/>
</dbReference>
<evidence type="ECO:0000313" key="2">
    <source>
        <dbReference type="Proteomes" id="UP000516349"/>
    </source>
</evidence>
<evidence type="ECO:0000313" key="1">
    <source>
        <dbReference type="EMBL" id="QNT77822.1"/>
    </source>
</evidence>
<dbReference type="KEGG" id="ebla:JGUZn3_05770"/>
<dbReference type="Proteomes" id="UP000516349">
    <property type="component" value="Chromosome"/>
</dbReference>
<dbReference type="RefSeq" id="WP_203414232.1">
    <property type="nucleotide sequence ID" value="NZ_CP060244.1"/>
</dbReference>